<dbReference type="STRING" id="933801.Ahos_1007"/>
<protein>
    <submittedName>
        <fullName evidence="1">Uncharacterized protein</fullName>
    </submittedName>
</protein>
<dbReference type="HOGENOM" id="CLU_659888_0_0_2"/>
<reference evidence="1 2" key="1">
    <citation type="journal article" date="2011" name="Extremophiles">
        <title>Genomic analysis of Acidianus hospitalis W1 a host for studying crenarchaeal virus and plasmid life cycles.</title>
        <authorList>
            <person name="You X.Y."/>
            <person name="Liu C."/>
            <person name="Wang S.Y."/>
            <person name="Jiang C.Y."/>
            <person name="Shah S.A."/>
            <person name="Prangishvili D."/>
            <person name="She Q."/>
            <person name="Liu S.J."/>
            <person name="Garrett R.A."/>
        </authorList>
    </citation>
    <scope>NUCLEOTIDE SEQUENCE [LARGE SCALE GENOMIC DNA]</scope>
    <source>
        <strain evidence="1 2">W1</strain>
    </source>
</reference>
<dbReference type="eggNOG" id="arCOG03233">
    <property type="taxonomic scope" value="Archaea"/>
</dbReference>
<dbReference type="EMBL" id="CP002535">
    <property type="protein sequence ID" value="AEE93893.1"/>
    <property type="molecule type" value="Genomic_DNA"/>
</dbReference>
<proteinExistence type="predicted"/>
<name>F4B9A0_ACIHW</name>
<keyword evidence="2" id="KW-1185">Reference proteome</keyword>
<accession>F4B9A0</accession>
<dbReference type="Proteomes" id="UP000008458">
    <property type="component" value="Chromosome"/>
</dbReference>
<gene>
    <name evidence="1" type="ordered locus">Ahos_1007</name>
</gene>
<evidence type="ECO:0000313" key="1">
    <source>
        <dbReference type="EMBL" id="AEE93893.1"/>
    </source>
</evidence>
<dbReference type="AlphaFoldDB" id="F4B9A0"/>
<evidence type="ECO:0000313" key="2">
    <source>
        <dbReference type="Proteomes" id="UP000008458"/>
    </source>
</evidence>
<dbReference type="KEGG" id="aho:Ahos_1007"/>
<organism evidence="1 2">
    <name type="scientific">Acidianus hospitalis (strain W1)</name>
    <dbReference type="NCBI Taxonomy" id="933801"/>
    <lineage>
        <taxon>Archaea</taxon>
        <taxon>Thermoproteota</taxon>
        <taxon>Thermoprotei</taxon>
        <taxon>Sulfolobales</taxon>
        <taxon>Sulfolobaceae</taxon>
        <taxon>Acidianus</taxon>
    </lineage>
</organism>
<reference key="2">
    <citation type="journal article" date="2011" name="Extremophiles">
        <title>Genomic analyses of Acidianus hospitalis W1 a host for studying crenarchaeal virus and plasmid life cycles.</title>
        <authorList>
            <person name="You X.Y."/>
            <person name="Liu C."/>
            <person name="Wang S.Y."/>
            <person name="Jiang C.Y."/>
            <person name="Shah S.A."/>
            <person name="Prangishvili D."/>
            <person name="Liu S.J."/>
            <person name="Garrett R.A."/>
        </authorList>
    </citation>
    <scope>NUCLEOTIDE SEQUENCE</scope>
    <source>
        <strain>W1</strain>
    </source>
</reference>
<sequence>MFNTLNMVNVIVNGKSKYNLDNNCQIYYGYFDLQDLVNSLSILDSSGYLRIRRMFAWNLYFHLSRNYSDQLRNLYYVIYEISAIIRELNFRNINPAYALSSILNNINTSMKLSWKNGEFSLKDPLEISCEIDLNAEINKLIKLEVEGKGKISVGENEIKSSNEMDLYKLSDVKGLSLESEFFYRDGKVNVKIDLKFRPENRGLNKEINAEDLNKVLRITAKEVNEKAINSHEFFEDFMVGIMETLIQPFLEKYKNELAKVLGFKEILYIPAGRHFILNAEESALNNEEIAQLFSDSCQLAINRIKEGKNSFFDNFSLPISVKGGLVFYEDSQITSLASRSIKSLATIILEVNSLKDQALVIIESPEEFLLNEDKSRIVNIVEKLMKKGNKIIIHTWDEKFLEYFKDCQVYKNEKLV</sequence>